<protein>
    <submittedName>
        <fullName evidence="1">Uncharacterized protein</fullName>
    </submittedName>
</protein>
<comment type="caution">
    <text evidence="1">The sequence shown here is derived from an EMBL/GenBank/DDBJ whole genome shotgun (WGS) entry which is preliminary data.</text>
</comment>
<gene>
    <name evidence="1" type="ORF">GOZ88_25995</name>
</gene>
<dbReference type="EMBL" id="WPHU01000024">
    <property type="protein sequence ID" value="MVA59544.1"/>
    <property type="molecule type" value="Genomic_DNA"/>
</dbReference>
<proteinExistence type="predicted"/>
<dbReference type="RefSeq" id="WP_070150000.1">
    <property type="nucleotide sequence ID" value="NZ_CP146245.1"/>
</dbReference>
<reference evidence="1 2" key="1">
    <citation type="submission" date="2019-12" db="EMBL/GenBank/DDBJ databases">
        <title>Whole-genome sequencing of Allorhizobium vitis.</title>
        <authorList>
            <person name="Gan H.M."/>
            <person name="Szegedi E."/>
            <person name="Burr T."/>
            <person name="Savka M.A."/>
        </authorList>
    </citation>
    <scope>NUCLEOTIDE SEQUENCE [LARGE SCALE GENOMIC DNA]</scope>
    <source>
        <strain evidence="1 2">CG415</strain>
    </source>
</reference>
<dbReference type="OrthoDB" id="6913282at2"/>
<organism evidence="1 2">
    <name type="scientific">Agrobacterium vitis</name>
    <name type="common">Rhizobium vitis</name>
    <dbReference type="NCBI Taxonomy" id="373"/>
    <lineage>
        <taxon>Bacteria</taxon>
        <taxon>Pseudomonadati</taxon>
        <taxon>Pseudomonadota</taxon>
        <taxon>Alphaproteobacteria</taxon>
        <taxon>Hyphomicrobiales</taxon>
        <taxon>Rhizobiaceae</taxon>
        <taxon>Rhizobium/Agrobacterium group</taxon>
        <taxon>Agrobacterium</taxon>
    </lineage>
</organism>
<dbReference type="AlphaFoldDB" id="A0A1S2DPM5"/>
<evidence type="ECO:0000313" key="1">
    <source>
        <dbReference type="EMBL" id="MVA59544.1"/>
    </source>
</evidence>
<evidence type="ECO:0000313" key="2">
    <source>
        <dbReference type="Proteomes" id="UP000440716"/>
    </source>
</evidence>
<sequence>MLAENGEYSSQAGALNADVQVTGEWLSSLLEFIAAALPAWRDDPARESVHGETRLTAQLCARLNSLTRHSPGWDILQFRREEPDDTDARRAVDLVAAPRGQIIWLAGREYNEYQTLLPIECKRLPTPPGIDRDEREYLISQYTSTGGVQRFKAGHHGAAHSRAAMIGYIQDGDVHHWVRQIDAWIDAMVAEPTLGWSAEDKLALIQSYDPERVAALQSNHVRRSGLQPIRIDHLWIEM</sequence>
<name>A0A1S2DPM5_AGRVI</name>
<dbReference type="Proteomes" id="UP000440716">
    <property type="component" value="Unassembled WGS sequence"/>
</dbReference>
<accession>A0A1S2DPM5</accession>